<sequence length="410" mass="46963">MSNYYFRLITVLFYIAVDVNAEFELKTVENTTSISPGSKIIILRGRSTEVPKGRALEDFPVVAMKRNRNSNDKAPKDTEIKSSAFSLDNNDDVLSSLVNTETKVPLIVLSEKNANIAVDRMAFDDNPESTGKLNGDSLEENLKTSELRATEFTIENDDDILRNPNDSNQDYDLSRIVSSEDQTDTSKEESPDLLDSFKRDDIIIFRDDGKLNSEMHDDYYRRSDFGVPNLQIDELKNNNPDTLNVADEGTSAKDLVFLETKARSGERLFFDDDDEFDSVDERRFDGNNNEDRTVYPEYNSVPTGIRPFETLRFNGRLIYPTIIPTILGPRILFQPILRPLNTQTPIYLNTQPNRFLRDLNPKLRLMSEERSLLIGPREEQFTKSNSFVTNSDSNTYPYVPPYQNNLELIR</sequence>
<keyword evidence="2" id="KW-1185">Reference proteome</keyword>
<gene>
    <name evidence="1" type="ORF">K1T71_013917</name>
</gene>
<proteinExistence type="predicted"/>
<protein>
    <submittedName>
        <fullName evidence="1">Uncharacterized protein</fullName>
    </submittedName>
</protein>
<comment type="caution">
    <text evidence="1">The sequence shown here is derived from an EMBL/GenBank/DDBJ whole genome shotgun (WGS) entry which is preliminary data.</text>
</comment>
<evidence type="ECO:0000313" key="1">
    <source>
        <dbReference type="EMBL" id="KAJ0170546.1"/>
    </source>
</evidence>
<evidence type="ECO:0000313" key="2">
    <source>
        <dbReference type="Proteomes" id="UP000824533"/>
    </source>
</evidence>
<reference evidence="1 2" key="1">
    <citation type="journal article" date="2021" name="Front. Genet.">
        <title>Chromosome-Level Genome Assembly Reveals Significant Gene Expansion in the Toll and IMD Signaling Pathways of Dendrolimus kikuchii.</title>
        <authorList>
            <person name="Zhou J."/>
            <person name="Wu P."/>
            <person name="Xiong Z."/>
            <person name="Liu N."/>
            <person name="Zhao N."/>
            <person name="Ji M."/>
            <person name="Qiu Y."/>
            <person name="Yang B."/>
        </authorList>
    </citation>
    <scope>NUCLEOTIDE SEQUENCE [LARGE SCALE GENOMIC DNA]</scope>
    <source>
        <strain evidence="1">Ann1</strain>
    </source>
</reference>
<dbReference type="Proteomes" id="UP000824533">
    <property type="component" value="Linkage Group LG27"/>
</dbReference>
<dbReference type="EMBL" id="CM034413">
    <property type="protein sequence ID" value="KAJ0170546.1"/>
    <property type="molecule type" value="Genomic_DNA"/>
</dbReference>
<organism evidence="1 2">
    <name type="scientific">Dendrolimus kikuchii</name>
    <dbReference type="NCBI Taxonomy" id="765133"/>
    <lineage>
        <taxon>Eukaryota</taxon>
        <taxon>Metazoa</taxon>
        <taxon>Ecdysozoa</taxon>
        <taxon>Arthropoda</taxon>
        <taxon>Hexapoda</taxon>
        <taxon>Insecta</taxon>
        <taxon>Pterygota</taxon>
        <taxon>Neoptera</taxon>
        <taxon>Endopterygota</taxon>
        <taxon>Lepidoptera</taxon>
        <taxon>Glossata</taxon>
        <taxon>Ditrysia</taxon>
        <taxon>Bombycoidea</taxon>
        <taxon>Lasiocampidae</taxon>
        <taxon>Dendrolimus</taxon>
    </lineage>
</organism>
<accession>A0ACC1CG52</accession>
<name>A0ACC1CG52_9NEOP</name>